<keyword evidence="2" id="KW-1185">Reference proteome</keyword>
<evidence type="ECO:0000313" key="2">
    <source>
        <dbReference type="Proteomes" id="UP000269221"/>
    </source>
</evidence>
<dbReference type="Proteomes" id="UP000269221">
    <property type="component" value="Unassembled WGS sequence"/>
</dbReference>
<dbReference type="OrthoDB" id="276744at2759"/>
<dbReference type="EMBL" id="QRBI01000099">
    <property type="protein sequence ID" value="RMC17332.1"/>
    <property type="molecule type" value="Genomic_DNA"/>
</dbReference>
<gene>
    <name evidence="1" type="ORF">DUI87_05913</name>
</gene>
<proteinExistence type="predicted"/>
<dbReference type="STRING" id="333673.A0A3M0KVK0"/>
<comment type="caution">
    <text evidence="1">The sequence shown here is derived from an EMBL/GenBank/DDBJ whole genome shotgun (WGS) entry which is preliminary data.</text>
</comment>
<name>A0A3M0KVK0_HIRRU</name>
<evidence type="ECO:0000313" key="1">
    <source>
        <dbReference type="EMBL" id="RMC17332.1"/>
    </source>
</evidence>
<dbReference type="AlphaFoldDB" id="A0A3M0KVK0"/>
<accession>A0A3M0KVK0</accession>
<sequence length="170" mass="19587">MKAKGILGCIWEDHCQQVTGGDPVLLLCPGEEYLECCVQFWAPQDKRDVEHLEWVQWSTTKIIEGLEHLSHEERLRELGLSASRRYDCEGEVSRGWARLFLVVPSSRTRGNGQTLMHRKFHLNMRKNFFTVQVTEHWDRLPRDTVESPSLGVFMNCLDAILCSVLYNGPA</sequence>
<organism evidence="1 2">
    <name type="scientific">Hirundo rustica rustica</name>
    <dbReference type="NCBI Taxonomy" id="333673"/>
    <lineage>
        <taxon>Eukaryota</taxon>
        <taxon>Metazoa</taxon>
        <taxon>Chordata</taxon>
        <taxon>Craniata</taxon>
        <taxon>Vertebrata</taxon>
        <taxon>Euteleostomi</taxon>
        <taxon>Archelosauria</taxon>
        <taxon>Archosauria</taxon>
        <taxon>Dinosauria</taxon>
        <taxon>Saurischia</taxon>
        <taxon>Theropoda</taxon>
        <taxon>Coelurosauria</taxon>
        <taxon>Aves</taxon>
        <taxon>Neognathae</taxon>
        <taxon>Neoaves</taxon>
        <taxon>Telluraves</taxon>
        <taxon>Australaves</taxon>
        <taxon>Passeriformes</taxon>
        <taxon>Sylvioidea</taxon>
        <taxon>Hirundinidae</taxon>
        <taxon>Hirundo</taxon>
    </lineage>
</organism>
<protein>
    <submittedName>
        <fullName evidence="1">Uncharacterized protein</fullName>
    </submittedName>
</protein>
<reference evidence="1 2" key="1">
    <citation type="submission" date="2018-07" db="EMBL/GenBank/DDBJ databases">
        <title>A high quality draft genome assembly of the barn swallow (H. rustica rustica).</title>
        <authorList>
            <person name="Formenti G."/>
            <person name="Chiara M."/>
            <person name="Poveda L."/>
            <person name="Francoijs K.-J."/>
            <person name="Bonisoli-Alquati A."/>
            <person name="Canova L."/>
            <person name="Gianfranceschi L."/>
            <person name="Horner D.S."/>
            <person name="Saino N."/>
        </authorList>
    </citation>
    <scope>NUCLEOTIDE SEQUENCE [LARGE SCALE GENOMIC DNA]</scope>
    <source>
        <strain evidence="1">Chelidonia</strain>
        <tissue evidence="1">Blood</tissue>
    </source>
</reference>